<organism evidence="1 2">
    <name type="scientific">Phytophthora nicotianae (strain INRA-310)</name>
    <name type="common">Phytophthora parasitica</name>
    <dbReference type="NCBI Taxonomy" id="761204"/>
    <lineage>
        <taxon>Eukaryota</taxon>
        <taxon>Sar</taxon>
        <taxon>Stramenopiles</taxon>
        <taxon>Oomycota</taxon>
        <taxon>Peronosporomycetes</taxon>
        <taxon>Peronosporales</taxon>
        <taxon>Peronosporaceae</taxon>
        <taxon>Phytophthora</taxon>
    </lineage>
</organism>
<evidence type="ECO:0000313" key="2">
    <source>
        <dbReference type="Proteomes" id="UP000018817"/>
    </source>
</evidence>
<gene>
    <name evidence="1" type="ORF">PPTG_24748</name>
</gene>
<name>W2PCT6_PHYN3</name>
<dbReference type="RefSeq" id="XP_008916659.1">
    <property type="nucleotide sequence ID" value="XM_008918411.1"/>
</dbReference>
<reference evidence="1 2" key="2">
    <citation type="submission" date="2013-11" db="EMBL/GenBank/DDBJ databases">
        <title>The Genome Sequence of Phytophthora parasitica INRA-310.</title>
        <authorList>
            <consortium name="The Broad Institute Genomics Platform"/>
            <person name="Russ C."/>
            <person name="Tyler B."/>
            <person name="Panabieres F."/>
            <person name="Shan W."/>
            <person name="Tripathy S."/>
            <person name="Grunwald N."/>
            <person name="Machado M."/>
            <person name="Johnson C.S."/>
            <person name="Arredondo F."/>
            <person name="Hong C."/>
            <person name="Coffey M."/>
            <person name="Young S.K."/>
            <person name="Zeng Q."/>
            <person name="Gargeya S."/>
            <person name="Fitzgerald M."/>
            <person name="Abouelleil A."/>
            <person name="Alvarado L."/>
            <person name="Chapman S.B."/>
            <person name="Gainer-Dewar J."/>
            <person name="Goldberg J."/>
            <person name="Griggs A."/>
            <person name="Gujja S."/>
            <person name="Hansen M."/>
            <person name="Howarth C."/>
            <person name="Imamovic A."/>
            <person name="Ireland A."/>
            <person name="Larimer J."/>
            <person name="McCowan C."/>
            <person name="Murphy C."/>
            <person name="Pearson M."/>
            <person name="Poon T.W."/>
            <person name="Priest M."/>
            <person name="Roberts A."/>
            <person name="Saif S."/>
            <person name="Shea T."/>
            <person name="Sykes S."/>
            <person name="Wortman J."/>
            <person name="Nusbaum C."/>
            <person name="Birren B."/>
        </authorList>
    </citation>
    <scope>NUCLEOTIDE SEQUENCE [LARGE SCALE GENOMIC DNA]</scope>
    <source>
        <strain evidence="1 2">INRA-310</strain>
    </source>
</reference>
<dbReference type="AlphaFoldDB" id="W2PCT6"/>
<sequence>MCLLVDTVKHRPQDEKAAMTLQSGLYALVDGVQRLLVVMVKKLDSAMCEVNLRIA</sequence>
<protein>
    <submittedName>
        <fullName evidence="1">Uncharacterized protein</fullName>
    </submittedName>
</protein>
<proteinExistence type="predicted"/>
<evidence type="ECO:0000313" key="1">
    <source>
        <dbReference type="EMBL" id="ETM98038.1"/>
    </source>
</evidence>
<dbReference type="VEuPathDB" id="FungiDB:PPTG_24748"/>
<dbReference type="EMBL" id="KI669762">
    <property type="protein sequence ID" value="ETM98038.1"/>
    <property type="molecule type" value="Genomic_DNA"/>
</dbReference>
<dbReference type="Proteomes" id="UP000018817">
    <property type="component" value="Unassembled WGS sequence"/>
</dbReference>
<reference evidence="2" key="1">
    <citation type="submission" date="2011-12" db="EMBL/GenBank/DDBJ databases">
        <authorList>
            <consortium name="The Broad Institute Genome Sequencing Platform"/>
            <person name="Russ C."/>
            <person name="Tyler B."/>
            <person name="Panabieres F."/>
            <person name="Shan W."/>
            <person name="Tripathy S."/>
            <person name="Grunwald N."/>
            <person name="Machado M."/>
            <person name="Young S.K."/>
            <person name="Zeng Q."/>
            <person name="Gargeya S."/>
            <person name="Fitzgerald M."/>
            <person name="Haas B."/>
            <person name="Abouelleil A."/>
            <person name="Alvarado L."/>
            <person name="Arachchi H.M."/>
            <person name="Berlin A."/>
            <person name="Chapman S.B."/>
            <person name="Gearin G."/>
            <person name="Goldberg J."/>
            <person name="Griggs A."/>
            <person name="Gujja S."/>
            <person name="Hansen M."/>
            <person name="Heiman D."/>
            <person name="Howarth C."/>
            <person name="Larimer J."/>
            <person name="Lui A."/>
            <person name="MacDonald P.J.P."/>
            <person name="McCowen C."/>
            <person name="Montmayeur A."/>
            <person name="Murphy C."/>
            <person name="Neiman D."/>
            <person name="Pearson M."/>
            <person name="Priest M."/>
            <person name="Roberts A."/>
            <person name="Saif S."/>
            <person name="Shea T."/>
            <person name="Sisk P."/>
            <person name="Stolte C."/>
            <person name="Sykes S."/>
            <person name="Wortman J."/>
            <person name="Nusbaum C."/>
            <person name="Birren B."/>
        </authorList>
    </citation>
    <scope>NUCLEOTIDE SEQUENCE [LARGE SCALE GENOMIC DNA]</scope>
    <source>
        <strain evidence="2">INRA-310</strain>
    </source>
</reference>
<accession>W2PCT6</accession>
<dbReference type="GeneID" id="20193347"/>